<dbReference type="Proteomes" id="UP000199114">
    <property type="component" value="Unassembled WGS sequence"/>
</dbReference>
<organism evidence="1 2">
    <name type="scientific">Natrinema salaciae</name>
    <dbReference type="NCBI Taxonomy" id="1186196"/>
    <lineage>
        <taxon>Archaea</taxon>
        <taxon>Methanobacteriati</taxon>
        <taxon>Methanobacteriota</taxon>
        <taxon>Stenosarchaea group</taxon>
        <taxon>Halobacteria</taxon>
        <taxon>Halobacteriales</taxon>
        <taxon>Natrialbaceae</taxon>
        <taxon>Natrinema</taxon>
    </lineage>
</organism>
<gene>
    <name evidence="1" type="ORF">SAMN04489841_3947</name>
</gene>
<reference evidence="2" key="1">
    <citation type="submission" date="2016-10" db="EMBL/GenBank/DDBJ databases">
        <authorList>
            <person name="Varghese N."/>
            <person name="Submissions S."/>
        </authorList>
    </citation>
    <scope>NUCLEOTIDE SEQUENCE [LARGE SCALE GENOMIC DNA]</scope>
    <source>
        <strain evidence="2">DSM 25055</strain>
    </source>
</reference>
<keyword evidence="2" id="KW-1185">Reference proteome</keyword>
<name>A0A1H9PQH9_9EURY</name>
<proteinExistence type="predicted"/>
<accession>A0A1H9PQH9</accession>
<evidence type="ECO:0000313" key="1">
    <source>
        <dbReference type="EMBL" id="SER50586.1"/>
    </source>
</evidence>
<dbReference type="EMBL" id="FOFD01000006">
    <property type="protein sequence ID" value="SER50586.1"/>
    <property type="molecule type" value="Genomic_DNA"/>
</dbReference>
<dbReference type="AlphaFoldDB" id="A0A1H9PQH9"/>
<evidence type="ECO:0000313" key="2">
    <source>
        <dbReference type="Proteomes" id="UP000199114"/>
    </source>
</evidence>
<dbReference type="STRING" id="1186196.SAMN04489841_3947"/>
<sequence>MSLSNLVPRIAIAVSQDKEELLNGFVDDRTHHTTISDIEERIENAFEEVSKHGYESGDLAVANFVWETEFPPSGKITVDPEQDDGDVLLRVHLREDSAAVDVGYPVGYRGSCVYVGRRSDVLDAIHEIVSWEETTEASGDILERHLS</sequence>
<protein>
    <submittedName>
        <fullName evidence="1">Uncharacterized protein</fullName>
    </submittedName>
</protein>